<reference evidence="2" key="1">
    <citation type="submission" date="2016-06" db="EMBL/GenBank/DDBJ databases">
        <title>Draft Genome sequence of the fungus Inonotus baumii.</title>
        <authorList>
            <person name="Zhu H."/>
            <person name="Lin W."/>
        </authorList>
    </citation>
    <scope>NUCLEOTIDE SEQUENCE</scope>
    <source>
        <strain evidence="2">821</strain>
    </source>
</reference>
<dbReference type="PANTHER" id="PTHR43383:SF2">
    <property type="entry name" value="AMIDOHYDROLASE 2 FAMILY PROTEIN"/>
    <property type="match status" value="1"/>
</dbReference>
<dbReference type="OrthoDB" id="3364440at2759"/>
<keyword evidence="3" id="KW-1185">Reference proteome</keyword>
<proteinExistence type="predicted"/>
<gene>
    <name evidence="2" type="ORF">A7U60_g3130</name>
</gene>
<dbReference type="Pfam" id="PF04909">
    <property type="entry name" value="Amidohydro_2"/>
    <property type="match status" value="1"/>
</dbReference>
<dbReference type="AlphaFoldDB" id="A0A9Q5I0X9"/>
<sequence length="423" mass="47429">MDFNLYQYKALAQAAFTYPAIDNHTHPLLSEVHKDDFPFEGLLSEAQGSAVTEDAIHTVACYRATRQLSRLLHCENYWESVKQKRQSLNYEDLCKVSFLSTGIQCFLLDDGLDGQGLCEGLRWHDRFSTSPSKRIVRIETLAQDILKTHIPNHLPVSLNTASYLLSVFSTAFDDALKYAASDPVVAGFKSIACYRTGLDVSPSIASLEEIETALMGVMSRYVETTQLRLADKPFNDYIVRLTMEVSGKCGKPVQFHTGLGDADISLVRSSPAHLQPLIEAYPSTPVVLLHASYPYTREAGYLASVYKNVYLDFGEIFPFVSKTGQKGTLRQVLELCPTNKILWSTDGHWWPETYYLGTVQAREVLYEVLAESIRDGEVSEDQAVGIIRRALFQNSNRLYKLGLEPDINLGLKAANMRMNNNSN</sequence>
<dbReference type="InterPro" id="IPR032466">
    <property type="entry name" value="Metal_Hydrolase"/>
</dbReference>
<dbReference type="GO" id="GO:0016787">
    <property type="term" value="F:hydrolase activity"/>
    <property type="evidence" value="ECO:0007669"/>
    <property type="project" value="InterPro"/>
</dbReference>
<evidence type="ECO:0000259" key="1">
    <source>
        <dbReference type="Pfam" id="PF04909"/>
    </source>
</evidence>
<feature type="domain" description="Amidohydrolase-related" evidence="1">
    <location>
        <begin position="235"/>
        <end position="366"/>
    </location>
</feature>
<evidence type="ECO:0000313" key="2">
    <source>
        <dbReference type="EMBL" id="OCB89653.1"/>
    </source>
</evidence>
<organism evidence="2 3">
    <name type="scientific">Sanghuangporus baumii</name>
    <name type="common">Phellinus baumii</name>
    <dbReference type="NCBI Taxonomy" id="108892"/>
    <lineage>
        <taxon>Eukaryota</taxon>
        <taxon>Fungi</taxon>
        <taxon>Dikarya</taxon>
        <taxon>Basidiomycota</taxon>
        <taxon>Agaricomycotina</taxon>
        <taxon>Agaricomycetes</taxon>
        <taxon>Hymenochaetales</taxon>
        <taxon>Hymenochaetaceae</taxon>
        <taxon>Sanghuangporus</taxon>
    </lineage>
</organism>
<dbReference type="SUPFAM" id="SSF51556">
    <property type="entry name" value="Metallo-dependent hydrolases"/>
    <property type="match status" value="1"/>
</dbReference>
<dbReference type="PANTHER" id="PTHR43383">
    <property type="entry name" value="NODULIN 6"/>
    <property type="match status" value="1"/>
</dbReference>
<dbReference type="InterPro" id="IPR006680">
    <property type="entry name" value="Amidohydro-rel"/>
</dbReference>
<dbReference type="Proteomes" id="UP000757232">
    <property type="component" value="Unassembled WGS sequence"/>
</dbReference>
<evidence type="ECO:0000313" key="3">
    <source>
        <dbReference type="Proteomes" id="UP000757232"/>
    </source>
</evidence>
<name>A0A9Q5I0X9_SANBA</name>
<dbReference type="EMBL" id="LNZH02000151">
    <property type="protein sequence ID" value="OCB89653.1"/>
    <property type="molecule type" value="Genomic_DNA"/>
</dbReference>
<dbReference type="Gene3D" id="3.20.20.140">
    <property type="entry name" value="Metal-dependent hydrolases"/>
    <property type="match status" value="1"/>
</dbReference>
<comment type="caution">
    <text evidence="2">The sequence shown here is derived from an EMBL/GenBank/DDBJ whole genome shotgun (WGS) entry which is preliminary data.</text>
</comment>
<protein>
    <recommendedName>
        <fullName evidence="1">Amidohydrolase-related domain-containing protein</fullName>
    </recommendedName>
</protein>
<accession>A0A9Q5I0X9</accession>